<evidence type="ECO:0000256" key="2">
    <source>
        <dbReference type="ARBA" id="ARBA00022559"/>
    </source>
</evidence>
<dbReference type="EMBL" id="SGXC01000001">
    <property type="protein sequence ID" value="RZS84483.1"/>
    <property type="molecule type" value="Genomic_DNA"/>
</dbReference>
<reference evidence="7 8" key="1">
    <citation type="submission" date="2019-02" db="EMBL/GenBank/DDBJ databases">
        <title>Genomic Encyclopedia of Type Strains, Phase IV (KMG-IV): sequencing the most valuable type-strain genomes for metagenomic binning, comparative biology and taxonomic classification.</title>
        <authorList>
            <person name="Goeker M."/>
        </authorList>
    </citation>
    <scope>NUCLEOTIDE SEQUENCE [LARGE SCALE GENOMIC DNA]</scope>
    <source>
        <strain evidence="7 8">K24</strain>
    </source>
</reference>
<dbReference type="InterPro" id="IPR013766">
    <property type="entry name" value="Thioredoxin_domain"/>
</dbReference>
<comment type="caution">
    <text evidence="7">The sequence shown here is derived from an EMBL/GenBank/DDBJ whole genome shotgun (WGS) entry which is preliminary data.</text>
</comment>
<evidence type="ECO:0000256" key="1">
    <source>
        <dbReference type="ARBA" id="ARBA00006926"/>
    </source>
</evidence>
<proteinExistence type="inferred from homology"/>
<keyword evidence="3 4" id="KW-0560">Oxidoreductase</keyword>
<feature type="signal peptide" evidence="5">
    <location>
        <begin position="1"/>
        <end position="34"/>
    </location>
</feature>
<sequence length="210" mass="22642">MKPSPFPRAAAAPHPLRRAAIVLAAALLAAAAMAAMPRAARADTPAASAAGACPALLDVSFPKLQDESPQNLCQYRGKVLLVVNTASYCGYTYQYEDLERVYAKYRDRGLVVLAFPSNDFAQETGSKEQIADLCFNTYGVKFPIFSKSVVSGKDANPLFASLAKATGQQPKWNFHKYLVGRDGRPVAAFPSAVEPTDARMTREIEKLLAG</sequence>
<evidence type="ECO:0000256" key="4">
    <source>
        <dbReference type="RuleBase" id="RU000499"/>
    </source>
</evidence>
<feature type="chain" id="PRO_5020850225" description="Glutathione peroxidase" evidence="5">
    <location>
        <begin position="35"/>
        <end position="210"/>
    </location>
</feature>
<dbReference type="PRINTS" id="PR01011">
    <property type="entry name" value="GLUTPROXDASE"/>
</dbReference>
<evidence type="ECO:0000259" key="6">
    <source>
        <dbReference type="PROSITE" id="PS51352"/>
    </source>
</evidence>
<dbReference type="PROSITE" id="PS00460">
    <property type="entry name" value="GLUTATHIONE_PEROXID_1"/>
    <property type="match status" value="1"/>
</dbReference>
<dbReference type="PROSITE" id="PS51352">
    <property type="entry name" value="THIOREDOXIN_2"/>
    <property type="match status" value="1"/>
</dbReference>
<dbReference type="InterPro" id="IPR036249">
    <property type="entry name" value="Thioredoxin-like_sf"/>
</dbReference>
<name>A0A4Q7NHX9_9BURK</name>
<keyword evidence="5" id="KW-0732">Signal</keyword>
<evidence type="ECO:0000256" key="3">
    <source>
        <dbReference type="ARBA" id="ARBA00023002"/>
    </source>
</evidence>
<dbReference type="Pfam" id="PF00255">
    <property type="entry name" value="GSHPx"/>
    <property type="match status" value="1"/>
</dbReference>
<dbReference type="InterPro" id="IPR029759">
    <property type="entry name" value="GPX_AS"/>
</dbReference>
<dbReference type="PROSITE" id="PS51355">
    <property type="entry name" value="GLUTATHIONE_PEROXID_3"/>
    <property type="match status" value="1"/>
</dbReference>
<keyword evidence="2 4" id="KW-0575">Peroxidase</keyword>
<dbReference type="AlphaFoldDB" id="A0A4Q7NHX9"/>
<dbReference type="PANTHER" id="PTHR11592:SF44">
    <property type="entry name" value="GLUTATHIONE PEROXIDASE"/>
    <property type="match status" value="1"/>
</dbReference>
<dbReference type="GO" id="GO:0034599">
    <property type="term" value="P:cellular response to oxidative stress"/>
    <property type="evidence" value="ECO:0007669"/>
    <property type="project" value="TreeGrafter"/>
</dbReference>
<dbReference type="Gene3D" id="3.40.30.10">
    <property type="entry name" value="Glutaredoxin"/>
    <property type="match status" value="1"/>
</dbReference>
<accession>A0A4Q7NHX9</accession>
<dbReference type="InterPro" id="IPR000889">
    <property type="entry name" value="Glutathione_peroxidase"/>
</dbReference>
<gene>
    <name evidence="7" type="ORF">EV675_0500</name>
</gene>
<dbReference type="GO" id="GO:0004601">
    <property type="term" value="F:peroxidase activity"/>
    <property type="evidence" value="ECO:0007669"/>
    <property type="project" value="UniProtKB-KW"/>
</dbReference>
<dbReference type="OrthoDB" id="9785502at2"/>
<dbReference type="RefSeq" id="WP_130355841.1">
    <property type="nucleotide sequence ID" value="NZ_SGXC01000001.1"/>
</dbReference>
<dbReference type="SUPFAM" id="SSF52833">
    <property type="entry name" value="Thioredoxin-like"/>
    <property type="match status" value="1"/>
</dbReference>
<dbReference type="PROSITE" id="PS51318">
    <property type="entry name" value="TAT"/>
    <property type="match status" value="1"/>
</dbReference>
<keyword evidence="8" id="KW-1185">Reference proteome</keyword>
<organism evidence="7 8">
    <name type="scientific">Pigmentiphaga kullae</name>
    <dbReference type="NCBI Taxonomy" id="151784"/>
    <lineage>
        <taxon>Bacteria</taxon>
        <taxon>Pseudomonadati</taxon>
        <taxon>Pseudomonadota</taxon>
        <taxon>Betaproteobacteria</taxon>
        <taxon>Burkholderiales</taxon>
        <taxon>Alcaligenaceae</taxon>
        <taxon>Pigmentiphaga</taxon>
    </lineage>
</organism>
<feature type="domain" description="Thioredoxin" evidence="6">
    <location>
        <begin position="40"/>
        <end position="209"/>
    </location>
</feature>
<dbReference type="PANTHER" id="PTHR11592">
    <property type="entry name" value="GLUTATHIONE PEROXIDASE"/>
    <property type="match status" value="1"/>
</dbReference>
<dbReference type="CDD" id="cd00340">
    <property type="entry name" value="GSH_Peroxidase"/>
    <property type="match status" value="1"/>
</dbReference>
<evidence type="ECO:0000256" key="5">
    <source>
        <dbReference type="SAM" id="SignalP"/>
    </source>
</evidence>
<protein>
    <recommendedName>
        <fullName evidence="4">Glutathione peroxidase</fullName>
    </recommendedName>
</protein>
<comment type="similarity">
    <text evidence="1 4">Belongs to the glutathione peroxidase family.</text>
</comment>
<dbReference type="InterPro" id="IPR006311">
    <property type="entry name" value="TAT_signal"/>
</dbReference>
<evidence type="ECO:0000313" key="8">
    <source>
        <dbReference type="Proteomes" id="UP000292445"/>
    </source>
</evidence>
<evidence type="ECO:0000313" key="7">
    <source>
        <dbReference type="EMBL" id="RZS84483.1"/>
    </source>
</evidence>
<dbReference type="Proteomes" id="UP000292445">
    <property type="component" value="Unassembled WGS sequence"/>
</dbReference>